<dbReference type="Proteomes" id="UP000304953">
    <property type="component" value="Unassembled WGS sequence"/>
</dbReference>
<dbReference type="EMBL" id="SRYA01000004">
    <property type="protein sequence ID" value="TGY97827.1"/>
    <property type="molecule type" value="Genomic_DNA"/>
</dbReference>
<evidence type="ECO:0000313" key="1">
    <source>
        <dbReference type="EMBL" id="TGY97827.1"/>
    </source>
</evidence>
<proteinExistence type="predicted"/>
<gene>
    <name evidence="1" type="ORF">E5329_02965</name>
</gene>
<comment type="caution">
    <text evidence="1">The sequence shown here is derived from an EMBL/GenBank/DDBJ whole genome shotgun (WGS) entry which is preliminary data.</text>
</comment>
<evidence type="ECO:0000313" key="2">
    <source>
        <dbReference type="Proteomes" id="UP000304953"/>
    </source>
</evidence>
<keyword evidence="2" id="KW-1185">Reference proteome</keyword>
<name>A0AC61S070_9FIRM</name>
<organism evidence="1 2">
    <name type="scientific">Petralouisia muris</name>
    <dbReference type="NCBI Taxonomy" id="3032872"/>
    <lineage>
        <taxon>Bacteria</taxon>
        <taxon>Bacillati</taxon>
        <taxon>Bacillota</taxon>
        <taxon>Clostridia</taxon>
        <taxon>Lachnospirales</taxon>
        <taxon>Lachnospiraceae</taxon>
        <taxon>Petralouisia</taxon>
    </lineage>
</organism>
<protein>
    <submittedName>
        <fullName evidence="1">Uncharacterized protein</fullName>
    </submittedName>
</protein>
<reference evidence="1" key="1">
    <citation type="submission" date="2019-04" db="EMBL/GenBank/DDBJ databases">
        <title>Microbes associate with the intestines of laboratory mice.</title>
        <authorList>
            <person name="Navarre W."/>
            <person name="Wong E."/>
            <person name="Huang K."/>
            <person name="Tropini C."/>
            <person name="Ng K."/>
            <person name="Yu B."/>
        </authorList>
    </citation>
    <scope>NUCLEOTIDE SEQUENCE</scope>
    <source>
        <strain evidence="1">NM01_1-7b</strain>
    </source>
</reference>
<accession>A0AC61S070</accession>
<sequence length="323" mass="35085">MKKLNIPTKIITFLLLLTLSLSQASGTVQAASTRPSDTSKAGSGNILAGVTGTFERVEKAKILKRINEIRKEACEKGYPNPSNGRKLTPSDYRPMKWSSNLELVALLRAAESTVNESHTRPNGQSCFSIRYNGEQSWAENLAWNYSGLMAGIEQWYEEKNDWVNQNANAVTGHYTSLINPAYQFIGLGSFRRSTGGWYGVSAEFSSSNAGSQTQSKLKGKKVQTIEVSKKNLSNPSLNAPSKLKVKKTKQLTVSCNINYPGIMGGTNTTKGRILKGVTWKSSKPSVLHVNSSGKITAKKAGKATITAKVKGGFSVKKTITVTK</sequence>